<keyword evidence="2" id="KW-1185">Reference proteome</keyword>
<dbReference type="Proteomes" id="UP000708208">
    <property type="component" value="Unassembled WGS sequence"/>
</dbReference>
<feature type="non-terminal residue" evidence="1">
    <location>
        <position position="1"/>
    </location>
</feature>
<evidence type="ECO:0000313" key="1">
    <source>
        <dbReference type="EMBL" id="CAG7834735.1"/>
    </source>
</evidence>
<organism evidence="1 2">
    <name type="scientific">Allacma fusca</name>
    <dbReference type="NCBI Taxonomy" id="39272"/>
    <lineage>
        <taxon>Eukaryota</taxon>
        <taxon>Metazoa</taxon>
        <taxon>Ecdysozoa</taxon>
        <taxon>Arthropoda</taxon>
        <taxon>Hexapoda</taxon>
        <taxon>Collembola</taxon>
        <taxon>Symphypleona</taxon>
        <taxon>Sminthuridae</taxon>
        <taxon>Allacma</taxon>
    </lineage>
</organism>
<dbReference type="AlphaFoldDB" id="A0A8J2PS83"/>
<reference evidence="1" key="1">
    <citation type="submission" date="2021-06" db="EMBL/GenBank/DDBJ databases">
        <authorList>
            <person name="Hodson N. C."/>
            <person name="Mongue J. A."/>
            <person name="Jaron S. K."/>
        </authorList>
    </citation>
    <scope>NUCLEOTIDE SEQUENCE</scope>
</reference>
<protein>
    <submittedName>
        <fullName evidence="1">Uncharacterized protein</fullName>
    </submittedName>
</protein>
<evidence type="ECO:0000313" key="2">
    <source>
        <dbReference type="Proteomes" id="UP000708208"/>
    </source>
</evidence>
<gene>
    <name evidence="1" type="ORF">AFUS01_LOCUS44207</name>
</gene>
<name>A0A8J2PS83_9HEXA</name>
<dbReference type="EMBL" id="CAJVCH010570354">
    <property type="protein sequence ID" value="CAG7834735.1"/>
    <property type="molecule type" value="Genomic_DNA"/>
</dbReference>
<proteinExistence type="predicted"/>
<comment type="caution">
    <text evidence="1">The sequence shown here is derived from an EMBL/GenBank/DDBJ whole genome shotgun (WGS) entry which is preliminary data.</text>
</comment>
<sequence>MHIRMAFPLLPGLQRHPQYIVLQGVV</sequence>
<accession>A0A8J2PS83</accession>